<keyword evidence="5" id="KW-0175">Coiled coil</keyword>
<protein>
    <submittedName>
        <fullName evidence="8">H-NS family nucleoid-associated regulatory protein</fullName>
    </submittedName>
</protein>
<feature type="compositionally biased region" description="Basic and acidic residues" evidence="6">
    <location>
        <begin position="64"/>
        <end position="77"/>
    </location>
</feature>
<dbReference type="SUPFAM" id="SSF81273">
    <property type="entry name" value="H-NS histone-like proteins"/>
    <property type="match status" value="1"/>
</dbReference>
<sequence>MSEIQNRIEQLAAEMASLQKQLVKEQAEKRQGAIDQVKALMHEHGLTVADLGGRAKVAKPRATSGDKRSAVAPKFRDPATGQTWAGRGQKPRWLAAAIASGKKLEDFAI</sequence>
<comment type="subcellular location">
    <subcellularLocation>
        <location evidence="1">Cytoplasm</location>
        <location evidence="1">Nucleoid</location>
    </subcellularLocation>
</comment>
<keyword evidence="3" id="KW-0963">Cytoplasm</keyword>
<dbReference type="PANTHER" id="PTHR38097:SF2">
    <property type="entry name" value="DNA-BINDING PROTEIN STPA"/>
    <property type="match status" value="1"/>
</dbReference>
<feature type="domain" description="DNA-binding protein H-NS-like C-terminal" evidence="7">
    <location>
        <begin position="65"/>
        <end position="109"/>
    </location>
</feature>
<gene>
    <name evidence="8" type="ORF">ACFOEN_15965</name>
</gene>
<proteinExistence type="inferred from homology"/>
<evidence type="ECO:0000313" key="8">
    <source>
        <dbReference type="EMBL" id="MFC3149118.1"/>
    </source>
</evidence>
<dbReference type="InterPro" id="IPR037150">
    <property type="entry name" value="H-NS_C_dom_sf"/>
</dbReference>
<dbReference type="SMART" id="SM00528">
    <property type="entry name" value="HNS"/>
    <property type="match status" value="1"/>
</dbReference>
<dbReference type="RefSeq" id="WP_377305635.1">
    <property type="nucleotide sequence ID" value="NZ_CP180191.1"/>
</dbReference>
<evidence type="ECO:0000259" key="7">
    <source>
        <dbReference type="SMART" id="SM00528"/>
    </source>
</evidence>
<feature type="coiled-coil region" evidence="5">
    <location>
        <begin position="1"/>
        <end position="28"/>
    </location>
</feature>
<keyword evidence="9" id="KW-1185">Reference proteome</keyword>
<dbReference type="InterPro" id="IPR027444">
    <property type="entry name" value="H-NS_C_dom"/>
</dbReference>
<dbReference type="PANTHER" id="PTHR38097">
    <property type="match status" value="1"/>
</dbReference>
<dbReference type="EMBL" id="JBHRTI010000010">
    <property type="protein sequence ID" value="MFC3149118.1"/>
    <property type="molecule type" value="Genomic_DNA"/>
</dbReference>
<evidence type="ECO:0000256" key="1">
    <source>
        <dbReference type="ARBA" id="ARBA00004453"/>
    </source>
</evidence>
<evidence type="ECO:0000256" key="3">
    <source>
        <dbReference type="ARBA" id="ARBA00022490"/>
    </source>
</evidence>
<evidence type="ECO:0000256" key="6">
    <source>
        <dbReference type="SAM" id="MobiDB-lite"/>
    </source>
</evidence>
<dbReference type="Pfam" id="PF00816">
    <property type="entry name" value="Histone_HNS"/>
    <property type="match status" value="1"/>
</dbReference>
<evidence type="ECO:0000256" key="5">
    <source>
        <dbReference type="SAM" id="Coils"/>
    </source>
</evidence>
<keyword evidence="4" id="KW-0238">DNA-binding</keyword>
<comment type="similarity">
    <text evidence="2">Belongs to the histone-like protein H-NS family.</text>
</comment>
<reference evidence="9" key="1">
    <citation type="journal article" date="2019" name="Int. J. Syst. Evol. Microbiol.">
        <title>The Global Catalogue of Microorganisms (GCM) 10K type strain sequencing project: providing services to taxonomists for standard genome sequencing and annotation.</title>
        <authorList>
            <consortium name="The Broad Institute Genomics Platform"/>
            <consortium name="The Broad Institute Genome Sequencing Center for Infectious Disease"/>
            <person name="Wu L."/>
            <person name="Ma J."/>
        </authorList>
    </citation>
    <scope>NUCLEOTIDE SEQUENCE [LARGE SCALE GENOMIC DNA]</scope>
    <source>
        <strain evidence="9">KCTC 52168</strain>
    </source>
</reference>
<organism evidence="8 9">
    <name type="scientific">Piscinibacterium candidicorallinum</name>
    <dbReference type="NCBI Taxonomy" id="1793872"/>
    <lineage>
        <taxon>Bacteria</taxon>
        <taxon>Pseudomonadati</taxon>
        <taxon>Pseudomonadota</taxon>
        <taxon>Betaproteobacteria</taxon>
        <taxon>Burkholderiales</taxon>
        <taxon>Piscinibacterium</taxon>
    </lineage>
</organism>
<dbReference type="InterPro" id="IPR054180">
    <property type="entry name" value="H-NS-like_N"/>
</dbReference>
<name>A0ABV7H5C9_9BURK</name>
<dbReference type="Proteomes" id="UP001595556">
    <property type="component" value="Unassembled WGS sequence"/>
</dbReference>
<accession>A0ABV7H5C9</accession>
<dbReference type="Gene3D" id="4.10.430.10">
    <property type="entry name" value="Histone-like protein H-NS, C-terminal domain"/>
    <property type="match status" value="1"/>
</dbReference>
<feature type="region of interest" description="Disordered" evidence="6">
    <location>
        <begin position="57"/>
        <end position="88"/>
    </location>
</feature>
<evidence type="ECO:0000256" key="2">
    <source>
        <dbReference type="ARBA" id="ARBA00010610"/>
    </source>
</evidence>
<evidence type="ECO:0000313" key="9">
    <source>
        <dbReference type="Proteomes" id="UP001595556"/>
    </source>
</evidence>
<evidence type="ECO:0000256" key="4">
    <source>
        <dbReference type="ARBA" id="ARBA00023125"/>
    </source>
</evidence>
<comment type="caution">
    <text evidence="8">The sequence shown here is derived from an EMBL/GenBank/DDBJ whole genome shotgun (WGS) entry which is preliminary data.</text>
</comment>
<dbReference type="Pfam" id="PF22470">
    <property type="entry name" value="Histone_HNS_N"/>
    <property type="match status" value="1"/>
</dbReference>